<feature type="transmembrane region" description="Helical" evidence="1">
    <location>
        <begin position="76"/>
        <end position="93"/>
    </location>
</feature>
<feature type="transmembrane region" description="Helical" evidence="1">
    <location>
        <begin position="51"/>
        <end position="69"/>
    </location>
</feature>
<gene>
    <name evidence="2" type="ORF">VPAL9027_00519</name>
</gene>
<protein>
    <recommendedName>
        <fullName evidence="4">DUF2628 domain-containing protein</fullName>
    </recommendedName>
</protein>
<reference evidence="2 3" key="1">
    <citation type="submission" date="2017-02" db="EMBL/GenBank/DDBJ databases">
        <authorList>
            <person name="Peterson S.W."/>
        </authorList>
    </citation>
    <scope>NUCLEOTIDE SEQUENCE [LARGE SCALE GENOMIC DNA]</scope>
    <source>
        <strain evidence="2 3">CECT 9027</strain>
    </source>
</reference>
<keyword evidence="1" id="KW-0472">Membrane</keyword>
<accession>A0A1R4B108</accession>
<keyword evidence="1" id="KW-0812">Transmembrane</keyword>
<dbReference type="AlphaFoldDB" id="A0A1R4B108"/>
<keyword evidence="3" id="KW-1185">Reference proteome</keyword>
<sequence length="209" mass="24205">MTTPSINGENLKTTVWERRFELFDRLEADKKGRQDVLQSATYKALLRRERWLLNFNIFALFGGFFFYLSKGMYTKAGVMATMTLLWGAFLSWIEYTLGVKLPVLCYWLPPGVVMSQWANYDYYRKMKNGEYLWLGWPAFAYRRVTIPSLLLVAALLLMGIKAFSHFYQHATAQAMVSEDPIAIECGFNKVYVTTQELDLFGKEALCSNF</sequence>
<organism evidence="2 3">
    <name type="scientific">Vibrio palustris</name>
    <dbReference type="NCBI Taxonomy" id="1918946"/>
    <lineage>
        <taxon>Bacteria</taxon>
        <taxon>Pseudomonadati</taxon>
        <taxon>Pseudomonadota</taxon>
        <taxon>Gammaproteobacteria</taxon>
        <taxon>Vibrionales</taxon>
        <taxon>Vibrionaceae</taxon>
        <taxon>Vibrio</taxon>
    </lineage>
</organism>
<dbReference type="OrthoDB" id="7354757at2"/>
<evidence type="ECO:0000256" key="1">
    <source>
        <dbReference type="SAM" id="Phobius"/>
    </source>
</evidence>
<evidence type="ECO:0008006" key="4">
    <source>
        <dbReference type="Google" id="ProtNLM"/>
    </source>
</evidence>
<dbReference type="EMBL" id="FUFT01000002">
    <property type="protein sequence ID" value="SJL82589.1"/>
    <property type="molecule type" value="Genomic_DNA"/>
</dbReference>
<name>A0A1R4B108_9VIBR</name>
<dbReference type="Proteomes" id="UP000189475">
    <property type="component" value="Unassembled WGS sequence"/>
</dbReference>
<feature type="transmembrane region" description="Helical" evidence="1">
    <location>
        <begin position="140"/>
        <end position="160"/>
    </location>
</feature>
<proteinExistence type="predicted"/>
<keyword evidence="1" id="KW-1133">Transmembrane helix</keyword>
<evidence type="ECO:0000313" key="2">
    <source>
        <dbReference type="EMBL" id="SJL82589.1"/>
    </source>
</evidence>
<evidence type="ECO:0000313" key="3">
    <source>
        <dbReference type="Proteomes" id="UP000189475"/>
    </source>
</evidence>
<dbReference type="RefSeq" id="WP_077312029.1">
    <property type="nucleotide sequence ID" value="NZ_AP024887.1"/>
</dbReference>